<dbReference type="OrthoDB" id="76271at2759"/>
<dbReference type="AlphaFoldDB" id="A0A0P1AE06"/>
<evidence type="ECO:0000313" key="1">
    <source>
        <dbReference type="EMBL" id="CEG38855.1"/>
    </source>
</evidence>
<reference evidence="2" key="1">
    <citation type="submission" date="2014-09" db="EMBL/GenBank/DDBJ databases">
        <authorList>
            <person name="Sharma Rahul"/>
            <person name="Thines Marco"/>
        </authorList>
    </citation>
    <scope>NUCLEOTIDE SEQUENCE [LARGE SCALE GENOMIC DNA]</scope>
</reference>
<sequence length="163" mass="18842">MQISDIRDRLGHVTTRMTLAKQESEDIFKKQMQPSTYLALHSTSGFDFHRSHVVRTFQMPLSRDPVLHEIMTSRMWNLCKIILVKLPTARMLHRTAAISSALLVMQLYVSKKSRRALSSFNSSLPRHSVRLPVSHFSCDLCNCSIQRRQCHFFGMPSIFFCKA</sequence>
<dbReference type="RefSeq" id="XP_024575224.1">
    <property type="nucleotide sequence ID" value="XM_024724337.2"/>
</dbReference>
<dbReference type="GeneID" id="36410369"/>
<evidence type="ECO:0000313" key="2">
    <source>
        <dbReference type="Proteomes" id="UP000054928"/>
    </source>
</evidence>
<organism evidence="1 2">
    <name type="scientific">Plasmopara halstedii</name>
    <name type="common">Downy mildew of sunflower</name>
    <dbReference type="NCBI Taxonomy" id="4781"/>
    <lineage>
        <taxon>Eukaryota</taxon>
        <taxon>Sar</taxon>
        <taxon>Stramenopiles</taxon>
        <taxon>Oomycota</taxon>
        <taxon>Peronosporomycetes</taxon>
        <taxon>Peronosporales</taxon>
        <taxon>Peronosporaceae</taxon>
        <taxon>Plasmopara</taxon>
    </lineage>
</organism>
<dbReference type="EMBL" id="CCYD01000322">
    <property type="protein sequence ID" value="CEG38855.1"/>
    <property type="molecule type" value="Genomic_DNA"/>
</dbReference>
<proteinExistence type="predicted"/>
<dbReference type="Proteomes" id="UP000054928">
    <property type="component" value="Unassembled WGS sequence"/>
</dbReference>
<protein>
    <submittedName>
        <fullName evidence="1">Uncharacterized protein</fullName>
    </submittedName>
</protein>
<keyword evidence="2" id="KW-1185">Reference proteome</keyword>
<accession>A0A0P1AE06</accession>
<name>A0A0P1AE06_PLAHL</name>